<dbReference type="EMBL" id="ASHM01001047">
    <property type="protein sequence ID" value="PNY05927.1"/>
    <property type="molecule type" value="Genomic_DNA"/>
</dbReference>
<proteinExistence type="predicted"/>
<dbReference type="Proteomes" id="UP000236291">
    <property type="component" value="Unassembled WGS sequence"/>
</dbReference>
<protein>
    <submittedName>
        <fullName evidence="1">Uncharacterized protein</fullName>
    </submittedName>
</protein>
<organism evidence="1 2">
    <name type="scientific">Trifolium pratense</name>
    <name type="common">Red clover</name>
    <dbReference type="NCBI Taxonomy" id="57577"/>
    <lineage>
        <taxon>Eukaryota</taxon>
        <taxon>Viridiplantae</taxon>
        <taxon>Streptophyta</taxon>
        <taxon>Embryophyta</taxon>
        <taxon>Tracheophyta</taxon>
        <taxon>Spermatophyta</taxon>
        <taxon>Magnoliopsida</taxon>
        <taxon>eudicotyledons</taxon>
        <taxon>Gunneridae</taxon>
        <taxon>Pentapetalae</taxon>
        <taxon>rosids</taxon>
        <taxon>fabids</taxon>
        <taxon>Fabales</taxon>
        <taxon>Fabaceae</taxon>
        <taxon>Papilionoideae</taxon>
        <taxon>50 kb inversion clade</taxon>
        <taxon>NPAAA clade</taxon>
        <taxon>Hologalegina</taxon>
        <taxon>IRL clade</taxon>
        <taxon>Trifolieae</taxon>
        <taxon>Trifolium</taxon>
    </lineage>
</organism>
<sequence length="52" mass="6077">MYLNSRVCGSIPTEDKNSTKERVEKIVRTKHDSSYRQEVVQATSAIRVMRYD</sequence>
<evidence type="ECO:0000313" key="2">
    <source>
        <dbReference type="Proteomes" id="UP000236291"/>
    </source>
</evidence>
<evidence type="ECO:0000313" key="1">
    <source>
        <dbReference type="EMBL" id="PNY05927.1"/>
    </source>
</evidence>
<gene>
    <name evidence="1" type="ORF">L195_g002387</name>
</gene>
<accession>A0A2K3NSD2</accession>
<dbReference type="AlphaFoldDB" id="A0A2K3NSD2"/>
<reference evidence="1 2" key="2">
    <citation type="journal article" date="2017" name="Front. Plant Sci.">
        <title>Gene Classification and Mining of Molecular Markers Useful in Red Clover (Trifolium pratense) Breeding.</title>
        <authorList>
            <person name="Istvanek J."/>
            <person name="Dluhosova J."/>
            <person name="Dluhos P."/>
            <person name="Patkova L."/>
            <person name="Nedelnik J."/>
            <person name="Repkova J."/>
        </authorList>
    </citation>
    <scope>NUCLEOTIDE SEQUENCE [LARGE SCALE GENOMIC DNA]</scope>
    <source>
        <strain evidence="2">cv. Tatra</strain>
        <tissue evidence="1">Young leaves</tissue>
    </source>
</reference>
<comment type="caution">
    <text evidence="1">The sequence shown here is derived from an EMBL/GenBank/DDBJ whole genome shotgun (WGS) entry which is preliminary data.</text>
</comment>
<reference evidence="1 2" key="1">
    <citation type="journal article" date="2014" name="Am. J. Bot.">
        <title>Genome assembly and annotation for red clover (Trifolium pratense; Fabaceae).</title>
        <authorList>
            <person name="Istvanek J."/>
            <person name="Jaros M."/>
            <person name="Krenek A."/>
            <person name="Repkova J."/>
        </authorList>
    </citation>
    <scope>NUCLEOTIDE SEQUENCE [LARGE SCALE GENOMIC DNA]</scope>
    <source>
        <strain evidence="2">cv. Tatra</strain>
        <tissue evidence="1">Young leaves</tissue>
    </source>
</reference>
<name>A0A2K3NSD2_TRIPR</name>